<evidence type="ECO:0000256" key="9">
    <source>
        <dbReference type="ARBA" id="ARBA00022679"/>
    </source>
</evidence>
<dbReference type="OrthoDB" id="9763887at2"/>
<dbReference type="NCBIfam" id="NF004747">
    <property type="entry name" value="PRK06078.1"/>
    <property type="match status" value="1"/>
</dbReference>
<dbReference type="InterPro" id="IPR013102">
    <property type="entry name" value="PYNP_C"/>
</dbReference>
<keyword evidence="8 15" id="KW-0328">Glycosyltransferase</keyword>
<dbReference type="InterPro" id="IPR036320">
    <property type="entry name" value="Glycosyl_Trfase_fam3_N_dom_sf"/>
</dbReference>
<reference evidence="15 16" key="1">
    <citation type="submission" date="2019-03" db="EMBL/GenBank/DDBJ databases">
        <authorList>
            <person name="Kim M.K.M."/>
        </authorList>
    </citation>
    <scope>NUCLEOTIDE SEQUENCE [LARGE SCALE GENOMIC DNA]</scope>
    <source>
        <strain evidence="15 16">18JY21-1</strain>
    </source>
</reference>
<dbReference type="PANTHER" id="PTHR10515:SF0">
    <property type="entry name" value="THYMIDINE PHOSPHORYLASE"/>
    <property type="match status" value="1"/>
</dbReference>
<dbReference type="InterPro" id="IPR017872">
    <property type="entry name" value="Pyrmidine_PPase_CS"/>
</dbReference>
<comment type="catalytic activity">
    <reaction evidence="13">
        <text>thymidine + phosphate = 2-deoxy-alpha-D-ribose 1-phosphate + thymine</text>
        <dbReference type="Rhea" id="RHEA:16037"/>
        <dbReference type="ChEBI" id="CHEBI:17748"/>
        <dbReference type="ChEBI" id="CHEBI:17821"/>
        <dbReference type="ChEBI" id="CHEBI:43474"/>
        <dbReference type="ChEBI" id="CHEBI:57259"/>
        <dbReference type="EC" id="2.4.2.2"/>
    </reaction>
</comment>
<protein>
    <recommendedName>
        <fullName evidence="7">Pyrimidine-nucleoside phosphorylase</fullName>
        <ecNumber evidence="6">2.4.2.2</ecNumber>
    </recommendedName>
</protein>
<dbReference type="RefSeq" id="WP_132419385.1">
    <property type="nucleotide sequence ID" value="NZ_SKFG01000020.1"/>
</dbReference>
<keyword evidence="11" id="KW-0630">Potassium</keyword>
<dbReference type="AlphaFoldDB" id="A0A4R4E963"/>
<dbReference type="GO" id="GO:0004850">
    <property type="term" value="F:uridine phosphorylase activity"/>
    <property type="evidence" value="ECO:0007669"/>
    <property type="project" value="RHEA"/>
</dbReference>
<dbReference type="InterPro" id="IPR018090">
    <property type="entry name" value="Pyrmidine_PPas_bac/euk"/>
</dbReference>
<keyword evidence="16" id="KW-1185">Reference proteome</keyword>
<dbReference type="Gene3D" id="1.20.970.10">
    <property type="entry name" value="Transferase, Pyrimidine Nucleoside Phosphorylase, Chain C"/>
    <property type="match status" value="1"/>
</dbReference>
<dbReference type="Pfam" id="PF02885">
    <property type="entry name" value="Glycos_trans_3N"/>
    <property type="match status" value="1"/>
</dbReference>
<dbReference type="InterPro" id="IPR036566">
    <property type="entry name" value="PYNP-like_C_sf"/>
</dbReference>
<comment type="subunit">
    <text evidence="5">Homodimer.</text>
</comment>
<proteinExistence type="inferred from homology"/>
<dbReference type="Proteomes" id="UP000295418">
    <property type="component" value="Unassembled WGS sequence"/>
</dbReference>
<evidence type="ECO:0000256" key="3">
    <source>
        <dbReference type="ARBA" id="ARBA00003877"/>
    </source>
</evidence>
<dbReference type="FunFam" id="1.20.970.10:FF:000002">
    <property type="entry name" value="Pyrimidine-nucleoside phosphorylase"/>
    <property type="match status" value="1"/>
</dbReference>
<dbReference type="InterPro" id="IPR035902">
    <property type="entry name" value="Nuc_phospho_transferase"/>
</dbReference>
<dbReference type="EMBL" id="SKFG01000020">
    <property type="protein sequence ID" value="TCZ75420.1"/>
    <property type="molecule type" value="Genomic_DNA"/>
</dbReference>
<evidence type="ECO:0000256" key="13">
    <source>
        <dbReference type="ARBA" id="ARBA00048525"/>
    </source>
</evidence>
<dbReference type="SMART" id="SM00941">
    <property type="entry name" value="PYNP_C"/>
    <property type="match status" value="1"/>
</dbReference>
<evidence type="ECO:0000256" key="4">
    <source>
        <dbReference type="ARBA" id="ARBA00006915"/>
    </source>
</evidence>
<evidence type="ECO:0000313" key="16">
    <source>
        <dbReference type="Proteomes" id="UP000295418"/>
    </source>
</evidence>
<dbReference type="InterPro" id="IPR000053">
    <property type="entry name" value="Thymidine/pyrmidine_PPase"/>
</dbReference>
<evidence type="ECO:0000256" key="11">
    <source>
        <dbReference type="ARBA" id="ARBA00022958"/>
    </source>
</evidence>
<comment type="catalytic activity">
    <reaction evidence="1">
        <text>2'-deoxyuridine + phosphate = 2-deoxy-alpha-D-ribose 1-phosphate + uracil</text>
        <dbReference type="Rhea" id="RHEA:22824"/>
        <dbReference type="ChEBI" id="CHEBI:16450"/>
        <dbReference type="ChEBI" id="CHEBI:17568"/>
        <dbReference type="ChEBI" id="CHEBI:43474"/>
        <dbReference type="ChEBI" id="CHEBI:57259"/>
        <dbReference type="EC" id="2.4.2.2"/>
    </reaction>
</comment>
<evidence type="ECO:0000256" key="8">
    <source>
        <dbReference type="ARBA" id="ARBA00022676"/>
    </source>
</evidence>
<dbReference type="InterPro" id="IPR000312">
    <property type="entry name" value="Glycosyl_Trfase_fam3"/>
</dbReference>
<feature type="domain" description="Pyrimidine nucleoside phosphorylase C-terminal" evidence="14">
    <location>
        <begin position="345"/>
        <end position="418"/>
    </location>
</feature>
<evidence type="ECO:0000256" key="10">
    <source>
        <dbReference type="ARBA" id="ARBA00022723"/>
    </source>
</evidence>
<dbReference type="PANTHER" id="PTHR10515">
    <property type="entry name" value="THYMIDINE PHOSPHORYLASE"/>
    <property type="match status" value="1"/>
</dbReference>
<organism evidence="15 16">
    <name type="scientific">Paenibacillus albiflavus</name>
    <dbReference type="NCBI Taxonomy" id="2545760"/>
    <lineage>
        <taxon>Bacteria</taxon>
        <taxon>Bacillati</taxon>
        <taxon>Bacillota</taxon>
        <taxon>Bacilli</taxon>
        <taxon>Bacillales</taxon>
        <taxon>Paenibacillaceae</taxon>
        <taxon>Paenibacillus</taxon>
    </lineage>
</organism>
<dbReference type="GO" id="GO:0046872">
    <property type="term" value="F:metal ion binding"/>
    <property type="evidence" value="ECO:0007669"/>
    <property type="project" value="UniProtKB-KW"/>
</dbReference>
<dbReference type="Pfam" id="PF00591">
    <property type="entry name" value="Glycos_transf_3"/>
    <property type="match status" value="1"/>
</dbReference>
<evidence type="ECO:0000259" key="14">
    <source>
        <dbReference type="SMART" id="SM00941"/>
    </source>
</evidence>
<dbReference type="SUPFAM" id="SSF47648">
    <property type="entry name" value="Nucleoside phosphorylase/phosphoribosyltransferase N-terminal domain"/>
    <property type="match status" value="1"/>
</dbReference>
<comment type="similarity">
    <text evidence="4">Belongs to the thymidine/pyrimidine-nucleoside phosphorylase family.</text>
</comment>
<name>A0A4R4E963_9BACL</name>
<evidence type="ECO:0000256" key="7">
    <source>
        <dbReference type="ARBA" id="ARBA00014680"/>
    </source>
</evidence>
<dbReference type="GO" id="GO:0006213">
    <property type="term" value="P:pyrimidine nucleoside metabolic process"/>
    <property type="evidence" value="ECO:0007669"/>
    <property type="project" value="InterPro"/>
</dbReference>
<dbReference type="GO" id="GO:0005829">
    <property type="term" value="C:cytosol"/>
    <property type="evidence" value="ECO:0007669"/>
    <property type="project" value="TreeGrafter"/>
</dbReference>
<comment type="function">
    <text evidence="3">Catalyzes phosphorolysis of the pyrimidine nucleosides uridine, thymidine and 2'-deoxyuridine with the formation of the corresponding pyrimidine base and ribose-1-phosphate.</text>
</comment>
<dbReference type="GO" id="GO:0004645">
    <property type="term" value="F:1,4-alpha-oligoglucan phosphorylase activity"/>
    <property type="evidence" value="ECO:0007669"/>
    <property type="project" value="InterPro"/>
</dbReference>
<sequence>MRMVDLIERKRDGHELTKQEIDYIVEGYTDGSIPDYQMSSLLMAIFFRGMTPRETSDLTLAMVNSGDTIDLSAIEGIKVDKHSTGGVGDTTTIVLAPLVASVGVPVAKLSGRGLGHTGGTVDKFESISGFHVEIENAQFIKQVNEIKVAVTGSTGNLAPADKKMYGLRDVTGTVNSIPLIASSIMSKKIASGSDAIVLDVKVGAGAFMKDINDAKKLAQAMVEIGSNVGRNTMAIISDMNQPLGYAIGNALEVKEAIDTLRGEGPADLHELCITLGSHMVLLAKHADNIDEARQILEEAITSGKALQKFKEFIEAQGGDSSIIDDPSKLPAAKHIIEVKSQEDGYVSKIVADSIGTAAMILGAGRATKESVIDLSVGLVLHKKIGDEVKKGDTLVSIYSNTESVDEVMQRIYESYQISAVKVDYPTLVYAEIHAHDSAAQ</sequence>
<dbReference type="GO" id="GO:0047847">
    <property type="term" value="F:deoxyuridine phosphorylase activity"/>
    <property type="evidence" value="ECO:0007669"/>
    <property type="project" value="RHEA"/>
</dbReference>
<comment type="catalytic activity">
    <reaction evidence="12">
        <text>uridine + phosphate = alpha-D-ribose 1-phosphate + uracil</text>
        <dbReference type="Rhea" id="RHEA:24388"/>
        <dbReference type="ChEBI" id="CHEBI:16704"/>
        <dbReference type="ChEBI" id="CHEBI:17568"/>
        <dbReference type="ChEBI" id="CHEBI:43474"/>
        <dbReference type="ChEBI" id="CHEBI:57720"/>
        <dbReference type="EC" id="2.4.2.2"/>
    </reaction>
</comment>
<evidence type="ECO:0000313" key="15">
    <source>
        <dbReference type="EMBL" id="TCZ75420.1"/>
    </source>
</evidence>
<dbReference type="Gene3D" id="3.90.1170.30">
    <property type="entry name" value="Pyrimidine nucleoside phosphorylase-like, C-terminal domain"/>
    <property type="match status" value="1"/>
</dbReference>
<dbReference type="InterPro" id="IPR017459">
    <property type="entry name" value="Glycosyl_Trfase_fam3_N_dom"/>
</dbReference>
<evidence type="ECO:0000256" key="5">
    <source>
        <dbReference type="ARBA" id="ARBA00011738"/>
    </source>
</evidence>
<keyword evidence="9 15" id="KW-0808">Transferase</keyword>
<dbReference type="Gene3D" id="3.40.1030.10">
    <property type="entry name" value="Nucleoside phosphorylase/phosphoribosyltransferase catalytic domain"/>
    <property type="match status" value="1"/>
</dbReference>
<dbReference type="SUPFAM" id="SSF54680">
    <property type="entry name" value="Pyrimidine nucleoside phosphorylase C-terminal domain"/>
    <property type="match status" value="1"/>
</dbReference>
<dbReference type="Pfam" id="PF07831">
    <property type="entry name" value="PYNP_C"/>
    <property type="match status" value="1"/>
</dbReference>
<dbReference type="PROSITE" id="PS00647">
    <property type="entry name" value="THYMID_PHOSPHORYLASE"/>
    <property type="match status" value="1"/>
</dbReference>
<comment type="cofactor">
    <cofactor evidence="2">
        <name>K(+)</name>
        <dbReference type="ChEBI" id="CHEBI:29103"/>
    </cofactor>
</comment>
<dbReference type="EC" id="2.4.2.2" evidence="6"/>
<evidence type="ECO:0000256" key="6">
    <source>
        <dbReference type="ARBA" id="ARBA00011889"/>
    </source>
</evidence>
<evidence type="ECO:0000256" key="12">
    <source>
        <dbReference type="ARBA" id="ARBA00048453"/>
    </source>
</evidence>
<dbReference type="GO" id="GO:0006206">
    <property type="term" value="P:pyrimidine nucleobase metabolic process"/>
    <property type="evidence" value="ECO:0007669"/>
    <property type="project" value="InterPro"/>
</dbReference>
<gene>
    <name evidence="15" type="ORF">E0485_17625</name>
</gene>
<dbReference type="NCBIfam" id="NF004490">
    <property type="entry name" value="PRK05820.1"/>
    <property type="match status" value="1"/>
</dbReference>
<dbReference type="PIRSF" id="PIRSF000478">
    <property type="entry name" value="TP_PyNP"/>
    <property type="match status" value="1"/>
</dbReference>
<accession>A0A4R4E963</accession>
<dbReference type="SUPFAM" id="SSF52418">
    <property type="entry name" value="Nucleoside phosphorylase/phosphoribosyltransferase catalytic domain"/>
    <property type="match status" value="1"/>
</dbReference>
<comment type="caution">
    <text evidence="15">The sequence shown here is derived from an EMBL/GenBank/DDBJ whole genome shotgun (WGS) entry which is preliminary data.</text>
</comment>
<dbReference type="FunFam" id="3.40.1030.10:FF:000003">
    <property type="entry name" value="Pyrimidine-nucleoside phosphorylase"/>
    <property type="match status" value="1"/>
</dbReference>
<dbReference type="GO" id="GO:0009032">
    <property type="term" value="F:thymidine phosphorylase activity"/>
    <property type="evidence" value="ECO:0007669"/>
    <property type="project" value="RHEA"/>
</dbReference>
<evidence type="ECO:0000256" key="2">
    <source>
        <dbReference type="ARBA" id="ARBA00001958"/>
    </source>
</evidence>
<keyword evidence="10" id="KW-0479">Metal-binding</keyword>
<evidence type="ECO:0000256" key="1">
    <source>
        <dbReference type="ARBA" id="ARBA00001066"/>
    </source>
</evidence>
<dbReference type="NCBIfam" id="TIGR02644">
    <property type="entry name" value="Y_phosphoryl"/>
    <property type="match status" value="1"/>
</dbReference>